<dbReference type="GO" id="GO:0050661">
    <property type="term" value="F:NADP binding"/>
    <property type="evidence" value="ECO:0007669"/>
    <property type="project" value="InterPro"/>
</dbReference>
<keyword evidence="9" id="KW-1185">Reference proteome</keyword>
<gene>
    <name evidence="8" type="ORF">HWQ56_11330</name>
</gene>
<keyword evidence="5" id="KW-0521">NADP</keyword>
<reference evidence="8 9" key="1">
    <citation type="submission" date="2020-06" db="EMBL/GenBank/DDBJ databases">
        <title>Pseudomonas eucalypticola sp. nov., an endophyte of Eucalyptus dunnii leaves with biocontrol ability of eucalyptus leaf blight.</title>
        <authorList>
            <person name="Liu Y."/>
            <person name="Song Z."/>
            <person name="Zeng H."/>
            <person name="Lu M."/>
            <person name="Wang X."/>
            <person name="Lian X."/>
            <person name="Zhang Q."/>
        </authorList>
    </citation>
    <scope>NUCLEOTIDE SEQUENCE [LARGE SCALE GENOMIC DNA]</scope>
    <source>
        <strain evidence="8 9">NP-1</strain>
    </source>
</reference>
<evidence type="ECO:0000256" key="2">
    <source>
        <dbReference type="ARBA" id="ARBA00010139"/>
    </source>
</evidence>
<evidence type="ECO:0000256" key="4">
    <source>
        <dbReference type="ARBA" id="ARBA00022827"/>
    </source>
</evidence>
<keyword evidence="4" id="KW-0274">FAD</keyword>
<evidence type="ECO:0000256" key="1">
    <source>
        <dbReference type="ARBA" id="ARBA00001974"/>
    </source>
</evidence>
<dbReference type="Gene3D" id="3.50.50.60">
    <property type="entry name" value="FAD/NAD(P)-binding domain"/>
    <property type="match status" value="1"/>
</dbReference>
<dbReference type="PRINTS" id="PR00411">
    <property type="entry name" value="PNDRDTASEI"/>
</dbReference>
<protein>
    <submittedName>
        <fullName evidence="8">NAD(P)/FAD-dependent oxidoreductase</fullName>
    </submittedName>
</protein>
<evidence type="ECO:0000256" key="3">
    <source>
        <dbReference type="ARBA" id="ARBA00022630"/>
    </source>
</evidence>
<evidence type="ECO:0000256" key="7">
    <source>
        <dbReference type="ARBA" id="ARBA00023033"/>
    </source>
</evidence>
<dbReference type="FunFam" id="3.50.50.60:FF:000228">
    <property type="entry name" value="FAD-containing monooxygenase EthA"/>
    <property type="match status" value="1"/>
</dbReference>
<evidence type="ECO:0000313" key="8">
    <source>
        <dbReference type="EMBL" id="QKZ04346.1"/>
    </source>
</evidence>
<dbReference type="Pfam" id="PF00743">
    <property type="entry name" value="FMO-like"/>
    <property type="match status" value="1"/>
</dbReference>
<dbReference type="EMBL" id="CP056030">
    <property type="protein sequence ID" value="QKZ04346.1"/>
    <property type="molecule type" value="Genomic_DNA"/>
</dbReference>
<dbReference type="InterPro" id="IPR036188">
    <property type="entry name" value="FAD/NAD-bd_sf"/>
</dbReference>
<dbReference type="PANTHER" id="PTHR43872:SF1">
    <property type="entry name" value="MONOOXYGENASE, PUTATIVE (AFU_ORTHOLOGUE AFUA_8G02570)-RELATED"/>
    <property type="match status" value="1"/>
</dbReference>
<dbReference type="GO" id="GO:0004499">
    <property type="term" value="F:N,N-dimethylaniline monooxygenase activity"/>
    <property type="evidence" value="ECO:0007669"/>
    <property type="project" value="InterPro"/>
</dbReference>
<dbReference type="InterPro" id="IPR020946">
    <property type="entry name" value="Flavin_mOase-like"/>
</dbReference>
<keyword evidence="7" id="KW-0503">Monooxygenase</keyword>
<dbReference type="AlphaFoldDB" id="A0A7D5HG00"/>
<dbReference type="Pfam" id="PF13450">
    <property type="entry name" value="NAD_binding_8"/>
    <property type="match status" value="1"/>
</dbReference>
<dbReference type="KEGG" id="pez:HWQ56_11330"/>
<evidence type="ECO:0000256" key="6">
    <source>
        <dbReference type="ARBA" id="ARBA00023002"/>
    </source>
</evidence>
<name>A0A7D5HG00_9PSED</name>
<organism evidence="8 9">
    <name type="scientific">Pseudomonas eucalypticola</name>
    <dbReference type="NCBI Taxonomy" id="2599595"/>
    <lineage>
        <taxon>Bacteria</taxon>
        <taxon>Pseudomonadati</taxon>
        <taxon>Pseudomonadota</taxon>
        <taxon>Gammaproteobacteria</taxon>
        <taxon>Pseudomonadales</taxon>
        <taxon>Pseudomonadaceae</taxon>
        <taxon>Pseudomonas</taxon>
    </lineage>
</organism>
<accession>A0A7D5HG00</accession>
<dbReference type="RefSeq" id="WP_176570531.1">
    <property type="nucleotide sequence ID" value="NZ_CP056030.1"/>
</dbReference>
<dbReference type="Proteomes" id="UP000509568">
    <property type="component" value="Chromosome"/>
</dbReference>
<keyword evidence="6" id="KW-0560">Oxidoreductase</keyword>
<dbReference type="GO" id="GO:0050660">
    <property type="term" value="F:flavin adenine dinucleotide binding"/>
    <property type="evidence" value="ECO:0007669"/>
    <property type="project" value="InterPro"/>
</dbReference>
<dbReference type="SUPFAM" id="SSF51905">
    <property type="entry name" value="FAD/NAD(P)-binding domain"/>
    <property type="match status" value="1"/>
</dbReference>
<proteinExistence type="inferred from homology"/>
<sequence length="479" mass="52988">MDTFDVLIIGAGLSGIGAAWRLQQHCPDQRYAVLEARAELGGTWDLFRYPGIRSDSDMFTLSYPFRPWQGGASIADGASIAQYLRDTARAGGIERHIRFNQRVLAAAWDSAQALWTLQVDIEGVPCQYQCRFLYLCCGYYDYAQGYRPAFPDQACFAGRWVHPQQWPQDLDWRDRRVVVIGSGATAVTLVPALAETARQVTLLQRSPSYVLALPARDPLANALRRCLPPELAGSLARWKNALAGLALFQVCRRLPGLSRKLLRQRVAAALPAGYAVDTHFNPRYAPWDQRLCIVPDGDLFRAIASGKAQVVTDTIASIETDGLRLTSGGHLAADIIVTATGLTLQACGGMALSVDGQAVDLGQRVAYEGLLLEGVPNLAFCVGYTNASWTLRADLSSRQVCRLLNHMRRHGHRQCRPRLDGPAGARRPLLDLHAGYVLRALDGLPKQGARAPWLLRQNYVLDYLRFRLGRVKHPALEFF</sequence>
<evidence type="ECO:0000313" key="9">
    <source>
        <dbReference type="Proteomes" id="UP000509568"/>
    </source>
</evidence>
<dbReference type="InterPro" id="IPR051820">
    <property type="entry name" value="FAD-binding_MO"/>
</dbReference>
<keyword evidence="3" id="KW-0285">Flavoprotein</keyword>
<comment type="cofactor">
    <cofactor evidence="1">
        <name>FAD</name>
        <dbReference type="ChEBI" id="CHEBI:57692"/>
    </cofactor>
</comment>
<evidence type="ECO:0000256" key="5">
    <source>
        <dbReference type="ARBA" id="ARBA00022857"/>
    </source>
</evidence>
<dbReference type="PANTHER" id="PTHR43872">
    <property type="entry name" value="MONOOXYGENASE, PUTATIVE (AFU_ORTHOLOGUE AFUA_8G02570)-RELATED"/>
    <property type="match status" value="1"/>
</dbReference>
<comment type="similarity">
    <text evidence="2">Belongs to the FAD-binding monooxygenase family.</text>
</comment>